<dbReference type="AlphaFoldDB" id="A0A239CUP9"/>
<keyword evidence="4" id="KW-1185">Reference proteome</keyword>
<dbReference type="PANTHER" id="PTHR30137">
    <property type="entry name" value="LUCIFERASE-LIKE MONOOXYGENASE"/>
    <property type="match status" value="1"/>
</dbReference>
<dbReference type="RefSeq" id="WP_218825170.1">
    <property type="nucleotide sequence ID" value="NZ_FZOD01000006.1"/>
</dbReference>
<evidence type="ECO:0000259" key="2">
    <source>
        <dbReference type="Pfam" id="PF00296"/>
    </source>
</evidence>
<dbReference type="Proteomes" id="UP000198282">
    <property type="component" value="Unassembled WGS sequence"/>
</dbReference>
<dbReference type="PANTHER" id="PTHR30137:SF6">
    <property type="entry name" value="LUCIFERASE-LIKE MONOOXYGENASE"/>
    <property type="match status" value="1"/>
</dbReference>
<accession>A0A239CUP9</accession>
<reference evidence="3 4" key="1">
    <citation type="submission" date="2017-06" db="EMBL/GenBank/DDBJ databases">
        <authorList>
            <person name="Kim H.J."/>
            <person name="Triplett B.A."/>
        </authorList>
    </citation>
    <scope>NUCLEOTIDE SEQUENCE [LARGE SCALE GENOMIC DNA]</scope>
    <source>
        <strain evidence="3 4">CGMCC 4.2132</strain>
    </source>
</reference>
<gene>
    <name evidence="3" type="ORF">SAMN05216276_100699</name>
</gene>
<dbReference type="NCBIfam" id="TIGR03558">
    <property type="entry name" value="oxido_grp_1"/>
    <property type="match status" value="1"/>
</dbReference>
<evidence type="ECO:0000313" key="4">
    <source>
        <dbReference type="Proteomes" id="UP000198282"/>
    </source>
</evidence>
<dbReference type="InterPro" id="IPR050766">
    <property type="entry name" value="Bact_Lucif_Oxidored"/>
</dbReference>
<dbReference type="GO" id="GO:0005829">
    <property type="term" value="C:cytosol"/>
    <property type="evidence" value="ECO:0007669"/>
    <property type="project" value="TreeGrafter"/>
</dbReference>
<proteinExistence type="predicted"/>
<dbReference type="CDD" id="cd00347">
    <property type="entry name" value="Flavin_utilizing_monoxygenases"/>
    <property type="match status" value="1"/>
</dbReference>
<dbReference type="InterPro" id="IPR036661">
    <property type="entry name" value="Luciferase-like_sf"/>
</dbReference>
<dbReference type="Gene3D" id="3.20.20.30">
    <property type="entry name" value="Luciferase-like domain"/>
    <property type="match status" value="1"/>
</dbReference>
<name>A0A239CUP9_9ACTN</name>
<dbReference type="GO" id="GO:0016705">
    <property type="term" value="F:oxidoreductase activity, acting on paired donors, with incorporation or reduction of molecular oxygen"/>
    <property type="evidence" value="ECO:0007669"/>
    <property type="project" value="InterPro"/>
</dbReference>
<organism evidence="3 4">
    <name type="scientific">Streptosporangium subroseum</name>
    <dbReference type="NCBI Taxonomy" id="106412"/>
    <lineage>
        <taxon>Bacteria</taxon>
        <taxon>Bacillati</taxon>
        <taxon>Actinomycetota</taxon>
        <taxon>Actinomycetes</taxon>
        <taxon>Streptosporangiales</taxon>
        <taxon>Streptosporangiaceae</taxon>
        <taxon>Streptosporangium</taxon>
    </lineage>
</organism>
<evidence type="ECO:0000313" key="3">
    <source>
        <dbReference type="EMBL" id="SNS23935.1"/>
    </source>
</evidence>
<dbReference type="Pfam" id="PF00296">
    <property type="entry name" value="Bac_luciferase"/>
    <property type="match status" value="1"/>
</dbReference>
<comment type="similarity">
    <text evidence="1">To bacterial alkanal monooxygenase alpha and beta chains.</text>
</comment>
<dbReference type="SUPFAM" id="SSF51679">
    <property type="entry name" value="Bacterial luciferase-like"/>
    <property type="match status" value="1"/>
</dbReference>
<dbReference type="InterPro" id="IPR019949">
    <property type="entry name" value="CmoO-like"/>
</dbReference>
<dbReference type="EMBL" id="FZOD01000006">
    <property type="protein sequence ID" value="SNS23935.1"/>
    <property type="molecule type" value="Genomic_DNA"/>
</dbReference>
<evidence type="ECO:0000256" key="1">
    <source>
        <dbReference type="ARBA" id="ARBA00007789"/>
    </source>
</evidence>
<sequence length="328" mass="34759">MPEGIAVSVHDTAPVWRGDTAGDALRRSIDLAKAVEALGYRRHWVAEHHNTPALAASSPAVLAGPILEATSSIRVGSGAVLLPNHSPLVVAEQFGVLAGLYPGRVDLGLGRAPGGSGETAVRIGDPRRLDFGGALNELREYFAGGSGGVRAIPEPAIPPELWMVGSSAGSAAYAGRSGLPYVYAHAIVGGGAPEALDAYRRAFRPSPLLPEPYACVAVIVVAADTDERAHRLAASFVFGQILMRTVDPGTVLPTEEETAAHAFTPQEERFLRERIDPQFVGSPDRIAPRLAELLRQTRADELFVLTQVPDHGARIHSYELLAKIVSSL</sequence>
<feature type="domain" description="Luciferase-like" evidence="2">
    <location>
        <begin position="18"/>
        <end position="300"/>
    </location>
</feature>
<dbReference type="InterPro" id="IPR011251">
    <property type="entry name" value="Luciferase-like_dom"/>
</dbReference>
<protein>
    <submittedName>
        <fullName evidence="3">Luciferase family oxidoreductase, group 1</fullName>
    </submittedName>
</protein>